<dbReference type="EMBL" id="BMFG01000002">
    <property type="protein sequence ID" value="GGD18743.1"/>
    <property type="molecule type" value="Genomic_DNA"/>
</dbReference>
<keyword evidence="4" id="KW-1185">Reference proteome</keyword>
<dbReference type="Proteomes" id="UP000625735">
    <property type="component" value="Unassembled WGS sequence"/>
</dbReference>
<dbReference type="InterPro" id="IPR008278">
    <property type="entry name" value="4-PPantetheinyl_Trfase_dom"/>
</dbReference>
<keyword evidence="1 3" id="KW-0808">Transferase</keyword>
<accession>A0A916XX51</accession>
<dbReference type="InterPro" id="IPR037143">
    <property type="entry name" value="4-PPantetheinyl_Trfase_dom_sf"/>
</dbReference>
<comment type="caution">
    <text evidence="3">The sequence shown here is derived from an EMBL/GenBank/DDBJ whole genome shotgun (WGS) entry which is preliminary data.</text>
</comment>
<dbReference type="GO" id="GO:0008897">
    <property type="term" value="F:holo-[acyl-carrier-protein] synthase activity"/>
    <property type="evidence" value="ECO:0007669"/>
    <property type="project" value="InterPro"/>
</dbReference>
<evidence type="ECO:0000313" key="4">
    <source>
        <dbReference type="Proteomes" id="UP000625735"/>
    </source>
</evidence>
<sequence length="212" mass="24843">MPFFQKIVVDAFTNVYVWKISESFDELFRAVSLKDISLTRLETMKSESHKKGFLAVRMLLQHAGYTDYDLYYDAFGKPNLKDGTHISISHSFEFSTIILSNKNCGIDLELRRDLIKKIARKFAEEPFVYHCDENSSDYVSKLTVIWGVKEAVFKVRNEVGISFKDHIFVSPFEMEAQNTTALLDFNELKIPFEVYFTEIENYTLVWLWEKEL</sequence>
<evidence type="ECO:0000256" key="1">
    <source>
        <dbReference type="ARBA" id="ARBA00022679"/>
    </source>
</evidence>
<reference evidence="3" key="1">
    <citation type="journal article" date="2014" name="Int. J. Syst. Evol. Microbiol.">
        <title>Complete genome sequence of Corynebacterium casei LMG S-19264T (=DSM 44701T), isolated from a smear-ripened cheese.</title>
        <authorList>
            <consortium name="US DOE Joint Genome Institute (JGI-PGF)"/>
            <person name="Walter F."/>
            <person name="Albersmeier A."/>
            <person name="Kalinowski J."/>
            <person name="Ruckert C."/>
        </authorList>
    </citation>
    <scope>NUCLEOTIDE SEQUENCE</scope>
    <source>
        <strain evidence="3">CGMCC 1.12506</strain>
    </source>
</reference>
<name>A0A916XX51_9FLAO</name>
<dbReference type="SUPFAM" id="SSF56214">
    <property type="entry name" value="4'-phosphopantetheinyl transferase"/>
    <property type="match status" value="1"/>
</dbReference>
<evidence type="ECO:0000313" key="3">
    <source>
        <dbReference type="EMBL" id="GGD18743.1"/>
    </source>
</evidence>
<gene>
    <name evidence="3" type="primary">sfp</name>
    <name evidence="3" type="ORF">GCM10011343_06650</name>
</gene>
<reference evidence="3" key="2">
    <citation type="submission" date="2020-09" db="EMBL/GenBank/DDBJ databases">
        <authorList>
            <person name="Sun Q."/>
            <person name="Zhou Y."/>
        </authorList>
    </citation>
    <scope>NUCLEOTIDE SEQUENCE</scope>
    <source>
        <strain evidence="3">CGMCC 1.12506</strain>
    </source>
</reference>
<dbReference type="GO" id="GO:0000287">
    <property type="term" value="F:magnesium ion binding"/>
    <property type="evidence" value="ECO:0007669"/>
    <property type="project" value="InterPro"/>
</dbReference>
<organism evidence="3 4">
    <name type="scientific">Flavobacterium orientale</name>
    <dbReference type="NCBI Taxonomy" id="1756020"/>
    <lineage>
        <taxon>Bacteria</taxon>
        <taxon>Pseudomonadati</taxon>
        <taxon>Bacteroidota</taxon>
        <taxon>Flavobacteriia</taxon>
        <taxon>Flavobacteriales</taxon>
        <taxon>Flavobacteriaceae</taxon>
        <taxon>Flavobacterium</taxon>
    </lineage>
</organism>
<dbReference type="Gene3D" id="3.90.470.20">
    <property type="entry name" value="4'-phosphopantetheinyl transferase domain"/>
    <property type="match status" value="1"/>
</dbReference>
<proteinExistence type="predicted"/>
<evidence type="ECO:0000259" key="2">
    <source>
        <dbReference type="Pfam" id="PF01648"/>
    </source>
</evidence>
<dbReference type="RefSeq" id="WP_188361107.1">
    <property type="nucleotide sequence ID" value="NZ_BMFG01000002.1"/>
</dbReference>
<protein>
    <submittedName>
        <fullName evidence="3">4'-phosphopantetheinyl transferase</fullName>
    </submittedName>
</protein>
<feature type="domain" description="4'-phosphopantetheinyl transferase" evidence="2">
    <location>
        <begin position="104"/>
        <end position="182"/>
    </location>
</feature>
<dbReference type="Pfam" id="PF01648">
    <property type="entry name" value="ACPS"/>
    <property type="match status" value="1"/>
</dbReference>
<dbReference type="AlphaFoldDB" id="A0A916XX51"/>